<dbReference type="PANTHER" id="PTHR46913:SF1">
    <property type="entry name" value="RING-H2 FINGER PROTEIN ATL16"/>
    <property type="match status" value="1"/>
</dbReference>
<dbReference type="InterPro" id="IPR013083">
    <property type="entry name" value="Znf_RING/FYVE/PHD"/>
</dbReference>
<dbReference type="Pfam" id="PF13639">
    <property type="entry name" value="zf-RING_2"/>
    <property type="match status" value="1"/>
</dbReference>
<dbReference type="CDD" id="cd16461">
    <property type="entry name" value="RING-H2_EL5-like"/>
    <property type="match status" value="1"/>
</dbReference>
<organism evidence="17 18">
    <name type="scientific">Genlisea aurea</name>
    <dbReference type="NCBI Taxonomy" id="192259"/>
    <lineage>
        <taxon>Eukaryota</taxon>
        <taxon>Viridiplantae</taxon>
        <taxon>Streptophyta</taxon>
        <taxon>Embryophyta</taxon>
        <taxon>Tracheophyta</taxon>
        <taxon>Spermatophyta</taxon>
        <taxon>Magnoliopsida</taxon>
        <taxon>eudicotyledons</taxon>
        <taxon>Gunneridae</taxon>
        <taxon>Pentapetalae</taxon>
        <taxon>asterids</taxon>
        <taxon>lamiids</taxon>
        <taxon>Lamiales</taxon>
        <taxon>Lentibulariaceae</taxon>
        <taxon>Genlisea</taxon>
    </lineage>
</organism>
<keyword evidence="18" id="KW-1185">Reference proteome</keyword>
<evidence type="ECO:0000313" key="17">
    <source>
        <dbReference type="EMBL" id="EPS74383.1"/>
    </source>
</evidence>
<dbReference type="EC" id="2.3.2.27" evidence="4"/>
<keyword evidence="10" id="KW-0862">Zinc</keyword>
<keyword evidence="7" id="KW-0479">Metal-binding</keyword>
<feature type="domain" description="RING-type" evidence="16">
    <location>
        <begin position="73"/>
        <end position="115"/>
    </location>
</feature>
<protein>
    <recommendedName>
        <fullName evidence="4">RING-type E3 ubiquitin transferase</fullName>
        <ecNumber evidence="4">2.3.2.27</ecNumber>
    </recommendedName>
</protein>
<dbReference type="OrthoDB" id="8062037at2759"/>
<sequence>AASQTPFEITSPFQSGMAIAALLILVALFFLGFFSVYIRRLSPSGDISKTGIDKSAVESLPTVPFGGGTTGDCSICLSEFQEGEKVKLIPYCGHVFHPICIDTWLSAHVTCPLCRSSKLFIKRRNEEVCLDVTRPYGPSHAPTESTAETSSGMRRICSLSEMDHRTVLRR</sequence>
<feature type="transmembrane region" description="Helical" evidence="15">
    <location>
        <begin position="16"/>
        <end position="38"/>
    </location>
</feature>
<dbReference type="GO" id="GO:0061630">
    <property type="term" value="F:ubiquitin protein ligase activity"/>
    <property type="evidence" value="ECO:0007669"/>
    <property type="project" value="UniProtKB-EC"/>
</dbReference>
<evidence type="ECO:0000256" key="3">
    <source>
        <dbReference type="ARBA" id="ARBA00004906"/>
    </source>
</evidence>
<comment type="pathway">
    <text evidence="3">Protein modification; protein ubiquitination.</text>
</comment>
<evidence type="ECO:0000256" key="2">
    <source>
        <dbReference type="ARBA" id="ARBA00004167"/>
    </source>
</evidence>
<comment type="caution">
    <text evidence="17">The sequence shown here is derived from an EMBL/GenBank/DDBJ whole genome shotgun (WGS) entry which is preliminary data.</text>
</comment>
<comment type="subcellular location">
    <subcellularLocation>
        <location evidence="2">Membrane</location>
        <topology evidence="2">Single-pass membrane protein</topology>
    </subcellularLocation>
</comment>
<evidence type="ECO:0000256" key="7">
    <source>
        <dbReference type="ARBA" id="ARBA00022723"/>
    </source>
</evidence>
<evidence type="ECO:0000256" key="1">
    <source>
        <dbReference type="ARBA" id="ARBA00000900"/>
    </source>
</evidence>
<reference evidence="17 18" key="1">
    <citation type="journal article" date="2013" name="BMC Genomics">
        <title>The miniature genome of a carnivorous plant Genlisea aurea contains a low number of genes and short non-coding sequences.</title>
        <authorList>
            <person name="Leushkin E.V."/>
            <person name="Sutormin R.A."/>
            <person name="Nabieva E.R."/>
            <person name="Penin A.A."/>
            <person name="Kondrashov A.S."/>
            <person name="Logacheva M.D."/>
        </authorList>
    </citation>
    <scope>NUCLEOTIDE SEQUENCE [LARGE SCALE GENOMIC DNA]</scope>
</reference>
<evidence type="ECO:0000256" key="13">
    <source>
        <dbReference type="ARBA" id="ARBA00024209"/>
    </source>
</evidence>
<dbReference type="SUPFAM" id="SSF57850">
    <property type="entry name" value="RING/U-box"/>
    <property type="match status" value="1"/>
</dbReference>
<evidence type="ECO:0000256" key="14">
    <source>
        <dbReference type="PROSITE-ProRule" id="PRU00175"/>
    </source>
</evidence>
<gene>
    <name evidence="17" type="ORF">M569_00375</name>
</gene>
<dbReference type="GO" id="GO:0016567">
    <property type="term" value="P:protein ubiquitination"/>
    <property type="evidence" value="ECO:0007669"/>
    <property type="project" value="InterPro"/>
</dbReference>
<evidence type="ECO:0000256" key="8">
    <source>
        <dbReference type="ARBA" id="ARBA00022771"/>
    </source>
</evidence>
<dbReference type="PROSITE" id="PS50089">
    <property type="entry name" value="ZF_RING_2"/>
    <property type="match status" value="1"/>
</dbReference>
<evidence type="ECO:0000256" key="6">
    <source>
        <dbReference type="ARBA" id="ARBA00022692"/>
    </source>
</evidence>
<evidence type="ECO:0000256" key="10">
    <source>
        <dbReference type="ARBA" id="ARBA00022833"/>
    </source>
</evidence>
<dbReference type="Gene3D" id="3.30.40.10">
    <property type="entry name" value="Zinc/RING finger domain, C3HC4 (zinc finger)"/>
    <property type="match status" value="1"/>
</dbReference>
<dbReference type="InterPro" id="IPR001841">
    <property type="entry name" value="Znf_RING"/>
</dbReference>
<dbReference type="Proteomes" id="UP000015453">
    <property type="component" value="Unassembled WGS sequence"/>
</dbReference>
<evidence type="ECO:0000256" key="4">
    <source>
        <dbReference type="ARBA" id="ARBA00012483"/>
    </source>
</evidence>
<feature type="non-terminal residue" evidence="17">
    <location>
        <position position="170"/>
    </location>
</feature>
<evidence type="ECO:0000313" key="18">
    <source>
        <dbReference type="Proteomes" id="UP000015453"/>
    </source>
</evidence>
<evidence type="ECO:0000256" key="11">
    <source>
        <dbReference type="ARBA" id="ARBA00022989"/>
    </source>
</evidence>
<dbReference type="GO" id="GO:0016020">
    <property type="term" value="C:membrane"/>
    <property type="evidence" value="ECO:0007669"/>
    <property type="project" value="UniProtKB-SubCell"/>
</dbReference>
<dbReference type="EMBL" id="AUSU01000090">
    <property type="protein sequence ID" value="EPS74383.1"/>
    <property type="molecule type" value="Genomic_DNA"/>
</dbReference>
<keyword evidence="11 15" id="KW-1133">Transmembrane helix</keyword>
<dbReference type="PANTHER" id="PTHR46913">
    <property type="entry name" value="RING-H2 FINGER PROTEIN ATL16"/>
    <property type="match status" value="1"/>
</dbReference>
<evidence type="ECO:0000256" key="15">
    <source>
        <dbReference type="SAM" id="Phobius"/>
    </source>
</evidence>
<keyword evidence="8 14" id="KW-0863">Zinc-finger</keyword>
<dbReference type="SMART" id="SM00184">
    <property type="entry name" value="RING"/>
    <property type="match status" value="1"/>
</dbReference>
<dbReference type="InterPro" id="IPR044600">
    <property type="entry name" value="ATL1/ATL16-like"/>
</dbReference>
<keyword evidence="9" id="KW-0833">Ubl conjugation pathway</keyword>
<keyword evidence="6 15" id="KW-0812">Transmembrane</keyword>
<dbReference type="AlphaFoldDB" id="S8EEK2"/>
<proteinExistence type="inferred from homology"/>
<evidence type="ECO:0000256" key="5">
    <source>
        <dbReference type="ARBA" id="ARBA00022679"/>
    </source>
</evidence>
<dbReference type="GO" id="GO:0008270">
    <property type="term" value="F:zinc ion binding"/>
    <property type="evidence" value="ECO:0007669"/>
    <property type="project" value="UniProtKB-KW"/>
</dbReference>
<feature type="non-terminal residue" evidence="17">
    <location>
        <position position="1"/>
    </location>
</feature>
<keyword evidence="5" id="KW-0808">Transferase</keyword>
<evidence type="ECO:0000256" key="12">
    <source>
        <dbReference type="ARBA" id="ARBA00023136"/>
    </source>
</evidence>
<name>S8EEK2_9LAMI</name>
<comment type="similarity">
    <text evidence="13">Belongs to the RING-type zinc finger family. ATL subfamily.</text>
</comment>
<evidence type="ECO:0000256" key="9">
    <source>
        <dbReference type="ARBA" id="ARBA00022786"/>
    </source>
</evidence>
<keyword evidence="12 15" id="KW-0472">Membrane</keyword>
<comment type="catalytic activity">
    <reaction evidence="1">
        <text>S-ubiquitinyl-[E2 ubiquitin-conjugating enzyme]-L-cysteine + [acceptor protein]-L-lysine = [E2 ubiquitin-conjugating enzyme]-L-cysteine + N(6)-ubiquitinyl-[acceptor protein]-L-lysine.</text>
        <dbReference type="EC" id="2.3.2.27"/>
    </reaction>
</comment>
<evidence type="ECO:0000259" key="16">
    <source>
        <dbReference type="PROSITE" id="PS50089"/>
    </source>
</evidence>
<accession>S8EEK2</accession>